<dbReference type="InterPro" id="IPR051531">
    <property type="entry name" value="N-acetyltransferase"/>
</dbReference>
<protein>
    <submittedName>
        <fullName evidence="2">N-acetyltransferase</fullName>
    </submittedName>
</protein>
<gene>
    <name evidence="2" type="ORF">EQG66_07950</name>
</gene>
<dbReference type="Proteomes" id="UP000290958">
    <property type="component" value="Unassembled WGS sequence"/>
</dbReference>
<dbReference type="RefSeq" id="WP_129404066.1">
    <property type="nucleotide sequence ID" value="NZ_SBKP01000006.1"/>
</dbReference>
<feature type="domain" description="N-acetyltransferase" evidence="1">
    <location>
        <begin position="19"/>
        <end position="175"/>
    </location>
</feature>
<dbReference type="InterPro" id="IPR000182">
    <property type="entry name" value="GNAT_dom"/>
</dbReference>
<dbReference type="Pfam" id="PF13302">
    <property type="entry name" value="Acetyltransf_3"/>
    <property type="match status" value="1"/>
</dbReference>
<comment type="caution">
    <text evidence="2">The sequence shown here is derived from an EMBL/GenBank/DDBJ whole genome shotgun (WGS) entry which is preliminary data.</text>
</comment>
<dbReference type="AlphaFoldDB" id="A0A4Q1KHK9"/>
<organism evidence="2 3">
    <name type="scientific">Sphingobium fluviale</name>
    <dbReference type="NCBI Taxonomy" id="2506423"/>
    <lineage>
        <taxon>Bacteria</taxon>
        <taxon>Pseudomonadati</taxon>
        <taxon>Pseudomonadota</taxon>
        <taxon>Alphaproteobacteria</taxon>
        <taxon>Sphingomonadales</taxon>
        <taxon>Sphingomonadaceae</taxon>
        <taxon>Sphingobium</taxon>
    </lineage>
</organism>
<accession>A0A4Q1KHK9</accession>
<dbReference type="EMBL" id="SBKP01000006">
    <property type="protein sequence ID" value="RXR29002.1"/>
    <property type="molecule type" value="Genomic_DNA"/>
</dbReference>
<dbReference type="Gene3D" id="3.40.630.30">
    <property type="match status" value="1"/>
</dbReference>
<evidence type="ECO:0000313" key="3">
    <source>
        <dbReference type="Proteomes" id="UP000290958"/>
    </source>
</evidence>
<dbReference type="PANTHER" id="PTHR43792:SF16">
    <property type="entry name" value="N-ACETYLTRANSFERASE DOMAIN-CONTAINING PROTEIN"/>
    <property type="match status" value="1"/>
</dbReference>
<dbReference type="GO" id="GO:0016747">
    <property type="term" value="F:acyltransferase activity, transferring groups other than amino-acyl groups"/>
    <property type="evidence" value="ECO:0007669"/>
    <property type="project" value="InterPro"/>
</dbReference>
<evidence type="ECO:0000313" key="2">
    <source>
        <dbReference type="EMBL" id="RXR29002.1"/>
    </source>
</evidence>
<dbReference type="SUPFAM" id="SSF55729">
    <property type="entry name" value="Acyl-CoA N-acyltransferases (Nat)"/>
    <property type="match status" value="1"/>
</dbReference>
<dbReference type="PROSITE" id="PS51186">
    <property type="entry name" value="GNAT"/>
    <property type="match status" value="1"/>
</dbReference>
<dbReference type="OrthoDB" id="9804153at2"/>
<evidence type="ECO:0000259" key="1">
    <source>
        <dbReference type="PROSITE" id="PS51186"/>
    </source>
</evidence>
<dbReference type="InterPro" id="IPR016181">
    <property type="entry name" value="Acyl_CoA_acyltransferase"/>
</dbReference>
<name>A0A4Q1KHK9_9SPHN</name>
<keyword evidence="2" id="KW-0808">Transferase</keyword>
<keyword evidence="3" id="KW-1185">Reference proteome</keyword>
<sequence length="190" mass="20753">MFARTARLLLRPGWVEDAPALAAAIADPAIVHNLTRAPWPYTEDDARAYLTAPRADALPDFLIVKRTRGAPQLIGGCGISLRDDGTPELGYWIARRYWGLGFATEAASAVMQIARSTGLGRIHASHFLDNPASAGVLRKLGFRPTGRIEKRHSAARGEAAECALFEDADMRLHRPDPSLELYRDRAPIAA</sequence>
<proteinExistence type="predicted"/>
<dbReference type="PANTHER" id="PTHR43792">
    <property type="entry name" value="GNAT FAMILY, PUTATIVE (AFU_ORTHOLOGUE AFUA_3G00765)-RELATED-RELATED"/>
    <property type="match status" value="1"/>
</dbReference>
<reference evidence="3" key="1">
    <citation type="submission" date="2019-01" db="EMBL/GenBank/DDBJ databases">
        <title>Cytophagaceae bacterium strain CAR-16.</title>
        <authorList>
            <person name="Chen W.-M."/>
        </authorList>
    </citation>
    <scope>NUCLEOTIDE SEQUENCE [LARGE SCALE GENOMIC DNA]</scope>
    <source>
        <strain evidence="3">CHR27</strain>
    </source>
</reference>